<comment type="caution">
    <text evidence="1">The sequence shown here is derived from an EMBL/GenBank/DDBJ whole genome shotgun (WGS) entry which is preliminary data.</text>
</comment>
<reference evidence="1 2" key="1">
    <citation type="submission" date="2018-08" db="EMBL/GenBank/DDBJ databases">
        <title>A genome reference for cultivated species of the human gut microbiota.</title>
        <authorList>
            <person name="Zou Y."/>
            <person name="Xue W."/>
            <person name="Luo G."/>
        </authorList>
    </citation>
    <scope>NUCLEOTIDE SEQUENCE [LARGE SCALE GENOMIC DNA]</scope>
    <source>
        <strain evidence="1 2">AM28-39</strain>
    </source>
</reference>
<evidence type="ECO:0000313" key="1">
    <source>
        <dbReference type="EMBL" id="RGC50971.1"/>
    </source>
</evidence>
<proteinExistence type="predicted"/>
<gene>
    <name evidence="1" type="ORF">DW747_00220</name>
</gene>
<organism evidence="1 2">
    <name type="scientific">Coprococcus catus</name>
    <dbReference type="NCBI Taxonomy" id="116085"/>
    <lineage>
        <taxon>Bacteria</taxon>
        <taxon>Bacillati</taxon>
        <taxon>Bacillota</taxon>
        <taxon>Clostridia</taxon>
        <taxon>Lachnospirales</taxon>
        <taxon>Lachnospiraceae</taxon>
        <taxon>Coprococcus</taxon>
    </lineage>
</organism>
<dbReference type="RefSeq" id="WP_117538562.1">
    <property type="nucleotide sequence ID" value="NZ_JAJCNA010000020.1"/>
</dbReference>
<evidence type="ECO:0000313" key="2">
    <source>
        <dbReference type="Proteomes" id="UP000261231"/>
    </source>
</evidence>
<protein>
    <submittedName>
        <fullName evidence="1">Uncharacterized protein</fullName>
    </submittedName>
</protein>
<keyword evidence="2" id="KW-1185">Reference proteome</keyword>
<dbReference type="AlphaFoldDB" id="A0A3E2XRV8"/>
<dbReference type="EMBL" id="QVFD01000001">
    <property type="protein sequence ID" value="RGC50971.1"/>
    <property type="molecule type" value="Genomic_DNA"/>
</dbReference>
<accession>A0A3E2XRV8</accession>
<dbReference type="Proteomes" id="UP000261231">
    <property type="component" value="Unassembled WGS sequence"/>
</dbReference>
<sequence length="96" mass="11652">MRKEIVELEQLLEIQRLQNMAWWETSDQYQEELEASEEVREEYEEMLKELSPELCAILDRIEEAWYLMKEAELQATYMQGISDGMDMQKEKLRRVC</sequence>
<name>A0A3E2XRV8_9FIRM</name>